<dbReference type="PROSITE" id="PS51296">
    <property type="entry name" value="RIESKE"/>
    <property type="match status" value="1"/>
</dbReference>
<organism evidence="6 7">
    <name type="scientific">Flavobacterium cheonanense</name>
    <dbReference type="NCBI Taxonomy" id="706183"/>
    <lineage>
        <taxon>Bacteria</taxon>
        <taxon>Pseudomonadati</taxon>
        <taxon>Bacteroidota</taxon>
        <taxon>Flavobacteriia</taxon>
        <taxon>Flavobacteriales</taxon>
        <taxon>Flavobacteriaceae</taxon>
        <taxon>Flavobacterium</taxon>
    </lineage>
</organism>
<dbReference type="Proteomes" id="UP001500367">
    <property type="component" value="Unassembled WGS sequence"/>
</dbReference>
<keyword evidence="4" id="KW-0411">Iron-sulfur</keyword>
<evidence type="ECO:0000256" key="4">
    <source>
        <dbReference type="ARBA" id="ARBA00023014"/>
    </source>
</evidence>
<dbReference type="SUPFAM" id="SSF50022">
    <property type="entry name" value="ISP domain"/>
    <property type="match status" value="1"/>
</dbReference>
<keyword evidence="7" id="KW-1185">Reference proteome</keyword>
<accession>A0ABP7VFW5</accession>
<evidence type="ECO:0000259" key="5">
    <source>
        <dbReference type="PROSITE" id="PS51296"/>
    </source>
</evidence>
<protein>
    <recommendedName>
        <fullName evidence="5">Rieske domain-containing protein</fullName>
    </recommendedName>
</protein>
<evidence type="ECO:0000256" key="1">
    <source>
        <dbReference type="ARBA" id="ARBA00022714"/>
    </source>
</evidence>
<keyword evidence="3" id="KW-0408">Iron</keyword>
<dbReference type="InterPro" id="IPR036922">
    <property type="entry name" value="Rieske_2Fe-2S_sf"/>
</dbReference>
<evidence type="ECO:0000313" key="7">
    <source>
        <dbReference type="Proteomes" id="UP001500367"/>
    </source>
</evidence>
<name>A0ABP7VFW5_9FLAO</name>
<dbReference type="Gene3D" id="2.102.10.10">
    <property type="entry name" value="Rieske [2Fe-2S] iron-sulphur domain"/>
    <property type="match status" value="1"/>
</dbReference>
<keyword evidence="1" id="KW-0001">2Fe-2S</keyword>
<feature type="domain" description="Rieske" evidence="5">
    <location>
        <begin position="41"/>
        <end position="138"/>
    </location>
</feature>
<proteinExistence type="predicted"/>
<sequence>MKKTTLLIILATFIFGCSKDRFNNDNPFLPNYNFSIDLNTNLPIYASLKFTGNAVKAFPANGPSRGIIVFNNGSGFNAFDGACPNQALTTCSTLNISGSNANCPCNSENYNLFTGQSPGQQYELKRYRVEVNGDVVRVFN</sequence>
<evidence type="ECO:0000256" key="2">
    <source>
        <dbReference type="ARBA" id="ARBA00022723"/>
    </source>
</evidence>
<gene>
    <name evidence="6" type="ORF">GCM10022389_09090</name>
</gene>
<keyword evidence="2" id="KW-0479">Metal-binding</keyword>
<evidence type="ECO:0000256" key="3">
    <source>
        <dbReference type="ARBA" id="ARBA00023004"/>
    </source>
</evidence>
<reference evidence="7" key="1">
    <citation type="journal article" date="2019" name="Int. J. Syst. Evol. Microbiol.">
        <title>The Global Catalogue of Microorganisms (GCM) 10K type strain sequencing project: providing services to taxonomists for standard genome sequencing and annotation.</title>
        <authorList>
            <consortium name="The Broad Institute Genomics Platform"/>
            <consortium name="The Broad Institute Genome Sequencing Center for Infectious Disease"/>
            <person name="Wu L."/>
            <person name="Ma J."/>
        </authorList>
    </citation>
    <scope>NUCLEOTIDE SEQUENCE [LARGE SCALE GENOMIC DNA]</scope>
    <source>
        <strain evidence="7">JCM 17069</strain>
    </source>
</reference>
<dbReference type="RefSeq" id="WP_344815583.1">
    <property type="nucleotide sequence ID" value="NZ_BAABCT010000002.1"/>
</dbReference>
<comment type="caution">
    <text evidence="6">The sequence shown here is derived from an EMBL/GenBank/DDBJ whole genome shotgun (WGS) entry which is preliminary data.</text>
</comment>
<dbReference type="InterPro" id="IPR017941">
    <property type="entry name" value="Rieske_2Fe-2S"/>
</dbReference>
<dbReference type="PROSITE" id="PS51257">
    <property type="entry name" value="PROKAR_LIPOPROTEIN"/>
    <property type="match status" value="1"/>
</dbReference>
<evidence type="ECO:0000313" key="6">
    <source>
        <dbReference type="EMBL" id="GAA4066500.1"/>
    </source>
</evidence>
<dbReference type="EMBL" id="BAABCT010000002">
    <property type="protein sequence ID" value="GAA4066500.1"/>
    <property type="molecule type" value="Genomic_DNA"/>
</dbReference>